<protein>
    <submittedName>
        <fullName evidence="1">Uncharacterized protein</fullName>
    </submittedName>
</protein>
<gene>
    <name evidence="1" type="ORF">C900_00051</name>
</gene>
<sequence length="146" mass="16910">MPTKQKTNMEISITSLEQLSKSAILERFIEALNDRNLTYYAQDWMKSMGYANMDELHHAISPLIDAMTDAHIDASENIKLVYRCDQGRVYEDWKLSLLGLTYLALNSPHKTKKMNRLQFKIISDYLSNRKKGKKMEAGDIPLANFY</sequence>
<dbReference type="EMBL" id="AMZN01000001">
    <property type="protein sequence ID" value="ELR73887.1"/>
    <property type="molecule type" value="Genomic_DNA"/>
</dbReference>
<evidence type="ECO:0000313" key="2">
    <source>
        <dbReference type="Proteomes" id="UP000011135"/>
    </source>
</evidence>
<proteinExistence type="predicted"/>
<accession>L8K346</accession>
<dbReference type="STRING" id="1237149.C900_00051"/>
<organism evidence="1 2">
    <name type="scientific">Fulvivirga imtechensis AK7</name>
    <dbReference type="NCBI Taxonomy" id="1237149"/>
    <lineage>
        <taxon>Bacteria</taxon>
        <taxon>Pseudomonadati</taxon>
        <taxon>Bacteroidota</taxon>
        <taxon>Cytophagia</taxon>
        <taxon>Cytophagales</taxon>
        <taxon>Fulvivirgaceae</taxon>
        <taxon>Fulvivirga</taxon>
    </lineage>
</organism>
<keyword evidence="2" id="KW-1185">Reference proteome</keyword>
<reference evidence="1 2" key="1">
    <citation type="submission" date="2012-12" db="EMBL/GenBank/DDBJ databases">
        <title>Genome assembly of Fulvivirga imtechensis AK7.</title>
        <authorList>
            <person name="Nupur N."/>
            <person name="Khatri I."/>
            <person name="Kumar R."/>
            <person name="Subramanian S."/>
            <person name="Pinnaka A."/>
        </authorList>
    </citation>
    <scope>NUCLEOTIDE SEQUENCE [LARGE SCALE GENOMIC DNA]</scope>
    <source>
        <strain evidence="1 2">AK7</strain>
    </source>
</reference>
<dbReference type="Proteomes" id="UP000011135">
    <property type="component" value="Unassembled WGS sequence"/>
</dbReference>
<evidence type="ECO:0000313" key="1">
    <source>
        <dbReference type="EMBL" id="ELR73887.1"/>
    </source>
</evidence>
<comment type="caution">
    <text evidence="1">The sequence shown here is derived from an EMBL/GenBank/DDBJ whole genome shotgun (WGS) entry which is preliminary data.</text>
</comment>
<dbReference type="AlphaFoldDB" id="L8K346"/>
<name>L8K346_9BACT</name>